<evidence type="ECO:0000313" key="3">
    <source>
        <dbReference type="EMBL" id="MFD1247511.1"/>
    </source>
</evidence>
<dbReference type="EMBL" id="JBHTLX010000008">
    <property type="protein sequence ID" value="MFD1247511.1"/>
    <property type="molecule type" value="Genomic_DNA"/>
</dbReference>
<feature type="transmembrane region" description="Helical" evidence="1">
    <location>
        <begin position="395"/>
        <end position="416"/>
    </location>
</feature>
<comment type="caution">
    <text evidence="3">The sequence shown here is derived from an EMBL/GenBank/DDBJ whole genome shotgun (WGS) entry which is preliminary data.</text>
</comment>
<feature type="transmembrane region" description="Helical" evidence="1">
    <location>
        <begin position="32"/>
        <end position="51"/>
    </location>
</feature>
<name>A0ABW3VXP2_9ACTN</name>
<feature type="transmembrane region" description="Helical" evidence="1">
    <location>
        <begin position="299"/>
        <end position="316"/>
    </location>
</feature>
<gene>
    <name evidence="3" type="ORF">ACFQ3F_06900</name>
</gene>
<feature type="transmembrane region" description="Helical" evidence="1">
    <location>
        <begin position="183"/>
        <end position="201"/>
    </location>
</feature>
<dbReference type="RefSeq" id="WP_367920777.1">
    <property type="nucleotide sequence ID" value="NZ_BAABAC010000037.1"/>
</dbReference>
<evidence type="ECO:0000313" key="4">
    <source>
        <dbReference type="Proteomes" id="UP001597229"/>
    </source>
</evidence>
<keyword evidence="1" id="KW-0812">Transmembrane</keyword>
<dbReference type="Pfam" id="PF13231">
    <property type="entry name" value="PMT_2"/>
    <property type="match status" value="1"/>
</dbReference>
<proteinExistence type="predicted"/>
<feature type="domain" description="Glycosyltransferase RgtA/B/C/D-like" evidence="2">
    <location>
        <begin position="92"/>
        <end position="239"/>
    </location>
</feature>
<organism evidence="3 4">
    <name type="scientific">Nocardioides ginsengisoli</name>
    <dbReference type="NCBI Taxonomy" id="363868"/>
    <lineage>
        <taxon>Bacteria</taxon>
        <taxon>Bacillati</taxon>
        <taxon>Actinomycetota</taxon>
        <taxon>Actinomycetes</taxon>
        <taxon>Propionibacteriales</taxon>
        <taxon>Nocardioidaceae</taxon>
        <taxon>Nocardioides</taxon>
    </lineage>
</organism>
<feature type="transmembrane region" description="Helical" evidence="1">
    <location>
        <begin position="207"/>
        <end position="222"/>
    </location>
</feature>
<feature type="transmembrane region" description="Helical" evidence="1">
    <location>
        <begin position="101"/>
        <end position="122"/>
    </location>
</feature>
<accession>A0ABW3VXP2</accession>
<sequence>MSAETMEATTSAEAPSFDTARWAARLGWLTRVGWPQSLVAGLVGGIVVFWLRTLPIVSDPFSYVHTGMEFPHPTWNMVGTTRYGIVLPLVPITRLFHDSEATFYLMPVVASAVLLASAHWLASRTFGRAAGLVAVVLLLGCSPILLNATRLYPDIFSASTTTLAVAVAVATRDHWRRRPDARLVGVVLLVLTGLAVGLTWWMRETSVFAWPAVAVALLWKGGPPRRLVALCAGGAALAMFLLEMLISALVFDDPMARLNALTGSDMSATTNPLDLPYLNQGRLSYFAVIPRVMLTLPDGPWMVICGALAVAGALLVGRRIGFFTFWFLSTLVLLILAGGTLNPASPSLRLDLVRYWLPFLVPMILAATGALVLAARAIASQLGDTPWLTGTRRRVVLVVVAAGLVLAPVLPTAQMVRKDPQFVVTNGGIMNDFRDWLGAHRSEVKVMYADLATQRQLPTYARTFWGSPVANVTFRRMELPFAPKPGSYVVFFSENQSVCLFCADWEAQIRQKRPHITAQWDLVWRSRDSIFKIYRVPDGPA</sequence>
<protein>
    <submittedName>
        <fullName evidence="3">Glycosyltransferase family 39 protein</fullName>
    </submittedName>
</protein>
<feature type="transmembrane region" description="Helical" evidence="1">
    <location>
        <begin position="227"/>
        <end position="251"/>
    </location>
</feature>
<evidence type="ECO:0000259" key="2">
    <source>
        <dbReference type="Pfam" id="PF13231"/>
    </source>
</evidence>
<reference evidence="4" key="1">
    <citation type="journal article" date="2019" name="Int. J. Syst. Evol. Microbiol.">
        <title>The Global Catalogue of Microorganisms (GCM) 10K type strain sequencing project: providing services to taxonomists for standard genome sequencing and annotation.</title>
        <authorList>
            <consortium name="The Broad Institute Genomics Platform"/>
            <consortium name="The Broad Institute Genome Sequencing Center for Infectious Disease"/>
            <person name="Wu L."/>
            <person name="Ma J."/>
        </authorList>
    </citation>
    <scope>NUCLEOTIDE SEQUENCE [LARGE SCALE GENOMIC DNA]</scope>
    <source>
        <strain evidence="4">CCUG 52478</strain>
    </source>
</reference>
<feature type="transmembrane region" description="Helical" evidence="1">
    <location>
        <begin position="155"/>
        <end position="171"/>
    </location>
</feature>
<feature type="transmembrane region" description="Helical" evidence="1">
    <location>
        <begin position="129"/>
        <end position="149"/>
    </location>
</feature>
<feature type="transmembrane region" description="Helical" evidence="1">
    <location>
        <begin position="323"/>
        <end position="341"/>
    </location>
</feature>
<keyword evidence="1" id="KW-0472">Membrane</keyword>
<evidence type="ECO:0000256" key="1">
    <source>
        <dbReference type="SAM" id="Phobius"/>
    </source>
</evidence>
<dbReference type="InterPro" id="IPR038731">
    <property type="entry name" value="RgtA/B/C-like"/>
</dbReference>
<keyword evidence="1" id="KW-1133">Transmembrane helix</keyword>
<feature type="transmembrane region" description="Helical" evidence="1">
    <location>
        <begin position="353"/>
        <end position="374"/>
    </location>
</feature>
<keyword evidence="4" id="KW-1185">Reference proteome</keyword>
<dbReference type="Proteomes" id="UP001597229">
    <property type="component" value="Unassembled WGS sequence"/>
</dbReference>